<comment type="caution">
    <text evidence="11">The sequence shown here is derived from an EMBL/GenBank/DDBJ whole genome shotgun (WGS) entry which is preliminary data.</text>
</comment>
<keyword evidence="4" id="KW-1003">Cell membrane</keyword>
<keyword evidence="5 8" id="KW-0812">Transmembrane</keyword>
<feature type="transmembrane region" description="Helical" evidence="9">
    <location>
        <begin position="164"/>
        <end position="192"/>
    </location>
</feature>
<dbReference type="InterPro" id="IPR003004">
    <property type="entry name" value="GspF/PilC"/>
</dbReference>
<dbReference type="Proteomes" id="UP000433181">
    <property type="component" value="Unassembled WGS sequence"/>
</dbReference>
<dbReference type="PANTHER" id="PTHR30012">
    <property type="entry name" value="GENERAL SECRETION PATHWAY PROTEIN"/>
    <property type="match status" value="1"/>
</dbReference>
<protein>
    <submittedName>
        <fullName evidence="11">Type II secretion system F family protein</fullName>
    </submittedName>
</protein>
<accession>A0A6I2UF15</accession>
<organism evidence="11 12">
    <name type="scientific">Anaerovibrio slackiae</name>
    <dbReference type="NCBI Taxonomy" id="2652309"/>
    <lineage>
        <taxon>Bacteria</taxon>
        <taxon>Bacillati</taxon>
        <taxon>Bacillota</taxon>
        <taxon>Negativicutes</taxon>
        <taxon>Selenomonadales</taxon>
        <taxon>Selenomonadaceae</taxon>
        <taxon>Anaerovibrio</taxon>
    </lineage>
</organism>
<sequence length="399" mass="44356">MAMYVYEGIDEMGRRQKGCIAACDRIEAAAKLRDRLLTVISLHRESWVKRLWYRHFGQGSDRFRLAFCRQMHIMLRAGLPVLEAVRIFAGDLDTAHKKSMERLLQYLVDGYSLSESMGLLGKEFSPTMIVMVQGGELSGNLPEVFGKMYQIFRKRQEIMQKLELAMAYPCLLCIIGAALVIFLLCQVLPVFAEVFSGFGAELPGTTRLLLALSEHLGVCAVLMIAVALLFFLLRQAGSRFSWLGLKLGRLAFLLPVWGRLKLRSEQAAFLSVLAMMAHSGIRLHQGIGIVRNMSRNAYWQFSCDSMSVQLEQGYSLGVCMEKSRLFPAMVLSMIRAGEQSGELAGMLEGAGDVCQGEAELLLERINVLAEPLIMLLLGGVAGFIVLSTVLPILDLMCVM</sequence>
<evidence type="ECO:0000256" key="8">
    <source>
        <dbReference type="RuleBase" id="RU003923"/>
    </source>
</evidence>
<dbReference type="AlphaFoldDB" id="A0A6I2UF15"/>
<feature type="domain" description="Type II secretion system protein GspF" evidence="10">
    <location>
        <begin position="269"/>
        <end position="391"/>
    </location>
</feature>
<dbReference type="PANTHER" id="PTHR30012:SF0">
    <property type="entry name" value="TYPE II SECRETION SYSTEM PROTEIN F-RELATED"/>
    <property type="match status" value="1"/>
</dbReference>
<keyword evidence="12" id="KW-1185">Reference proteome</keyword>
<feature type="transmembrane region" description="Helical" evidence="9">
    <location>
        <begin position="212"/>
        <end position="233"/>
    </location>
</feature>
<dbReference type="Pfam" id="PF00482">
    <property type="entry name" value="T2SSF"/>
    <property type="match status" value="2"/>
</dbReference>
<proteinExistence type="inferred from homology"/>
<dbReference type="PRINTS" id="PR00812">
    <property type="entry name" value="BCTERIALGSPF"/>
</dbReference>
<dbReference type="InterPro" id="IPR042094">
    <property type="entry name" value="T2SS_GspF_sf"/>
</dbReference>
<evidence type="ECO:0000259" key="10">
    <source>
        <dbReference type="Pfam" id="PF00482"/>
    </source>
</evidence>
<keyword evidence="6 9" id="KW-1133">Transmembrane helix</keyword>
<keyword evidence="3 8" id="KW-0813">Transport</keyword>
<dbReference type="GeneID" id="96778176"/>
<dbReference type="Gene3D" id="1.20.81.30">
    <property type="entry name" value="Type II secretion system (T2SS), domain F"/>
    <property type="match status" value="2"/>
</dbReference>
<dbReference type="GO" id="GO:0005886">
    <property type="term" value="C:plasma membrane"/>
    <property type="evidence" value="ECO:0007669"/>
    <property type="project" value="UniProtKB-SubCell"/>
</dbReference>
<reference evidence="11 12" key="1">
    <citation type="submission" date="2019-08" db="EMBL/GenBank/DDBJ databases">
        <title>In-depth cultivation of the pig gut microbiome towards novel bacterial diversity and tailored functional studies.</title>
        <authorList>
            <person name="Wylensek D."/>
            <person name="Hitch T.C.A."/>
            <person name="Clavel T."/>
        </authorList>
    </citation>
    <scope>NUCLEOTIDE SEQUENCE [LARGE SCALE GENOMIC DNA]</scope>
    <source>
        <strain evidence="11 12">WCA-693-APC-5D-A</strain>
    </source>
</reference>
<dbReference type="PROSITE" id="PS00874">
    <property type="entry name" value="T2SP_F"/>
    <property type="match status" value="1"/>
</dbReference>
<evidence type="ECO:0000313" key="12">
    <source>
        <dbReference type="Proteomes" id="UP000433181"/>
    </source>
</evidence>
<dbReference type="InterPro" id="IPR001992">
    <property type="entry name" value="T2SS_GspF/T4SS_PilC_CS"/>
</dbReference>
<evidence type="ECO:0000256" key="9">
    <source>
        <dbReference type="SAM" id="Phobius"/>
    </source>
</evidence>
<feature type="transmembrane region" description="Helical" evidence="9">
    <location>
        <begin position="372"/>
        <end position="393"/>
    </location>
</feature>
<dbReference type="RefSeq" id="WP_154406426.1">
    <property type="nucleotide sequence ID" value="NZ_VUNR01000006.1"/>
</dbReference>
<dbReference type="GO" id="GO:0009306">
    <property type="term" value="P:protein secretion"/>
    <property type="evidence" value="ECO:0007669"/>
    <property type="project" value="InterPro"/>
</dbReference>
<evidence type="ECO:0000256" key="6">
    <source>
        <dbReference type="ARBA" id="ARBA00022989"/>
    </source>
</evidence>
<comment type="similarity">
    <text evidence="2 8">Belongs to the GSP F family.</text>
</comment>
<evidence type="ECO:0000256" key="1">
    <source>
        <dbReference type="ARBA" id="ARBA00004651"/>
    </source>
</evidence>
<keyword evidence="7 9" id="KW-0472">Membrane</keyword>
<feature type="domain" description="Type II secretion system protein GspF" evidence="10">
    <location>
        <begin position="67"/>
        <end position="189"/>
    </location>
</feature>
<dbReference type="EMBL" id="VUNR01000006">
    <property type="protein sequence ID" value="MSU08259.1"/>
    <property type="molecule type" value="Genomic_DNA"/>
</dbReference>
<comment type="subcellular location">
    <subcellularLocation>
        <location evidence="1 8">Cell membrane</location>
        <topology evidence="1 8">Multi-pass membrane protein</topology>
    </subcellularLocation>
</comment>
<evidence type="ECO:0000256" key="4">
    <source>
        <dbReference type="ARBA" id="ARBA00022475"/>
    </source>
</evidence>
<gene>
    <name evidence="11" type="ORF">FYJ84_04555</name>
</gene>
<name>A0A6I2UF15_9FIRM</name>
<evidence type="ECO:0000313" key="11">
    <source>
        <dbReference type="EMBL" id="MSU08259.1"/>
    </source>
</evidence>
<evidence type="ECO:0000256" key="2">
    <source>
        <dbReference type="ARBA" id="ARBA00005745"/>
    </source>
</evidence>
<evidence type="ECO:0000256" key="5">
    <source>
        <dbReference type="ARBA" id="ARBA00022692"/>
    </source>
</evidence>
<evidence type="ECO:0000256" key="3">
    <source>
        <dbReference type="ARBA" id="ARBA00022448"/>
    </source>
</evidence>
<evidence type="ECO:0000256" key="7">
    <source>
        <dbReference type="ARBA" id="ARBA00023136"/>
    </source>
</evidence>
<dbReference type="InterPro" id="IPR018076">
    <property type="entry name" value="T2SS_GspF_dom"/>
</dbReference>